<dbReference type="PANTHER" id="PTHR45835:SF99">
    <property type="entry name" value="CHROMO DOMAIN-CONTAINING PROTEIN-RELATED"/>
    <property type="match status" value="1"/>
</dbReference>
<evidence type="ECO:0000313" key="3">
    <source>
        <dbReference type="Proteomes" id="UP000236161"/>
    </source>
</evidence>
<dbReference type="AlphaFoldDB" id="A0A2I0B800"/>
<sequence length="133" mass="15635">MTHSLEHLAKLYINEIVRLHGVPISIISYRDPRFASRRWASLQKAMGTKLSFSTSYHPETNEQSERTIQTLEDMLGACAMDFGENWKKYLSLVEFSYNNSYHASIRMAPYETLYGRKCRSLLYWDEVGERRML</sequence>
<gene>
    <name evidence="2" type="ORF">AXF42_Ash004936</name>
</gene>
<organism evidence="2 3">
    <name type="scientific">Apostasia shenzhenica</name>
    <dbReference type="NCBI Taxonomy" id="1088818"/>
    <lineage>
        <taxon>Eukaryota</taxon>
        <taxon>Viridiplantae</taxon>
        <taxon>Streptophyta</taxon>
        <taxon>Embryophyta</taxon>
        <taxon>Tracheophyta</taxon>
        <taxon>Spermatophyta</taxon>
        <taxon>Magnoliopsida</taxon>
        <taxon>Liliopsida</taxon>
        <taxon>Asparagales</taxon>
        <taxon>Orchidaceae</taxon>
        <taxon>Apostasioideae</taxon>
        <taxon>Apostasia</taxon>
    </lineage>
</organism>
<dbReference type="Gene3D" id="3.30.420.10">
    <property type="entry name" value="Ribonuclease H-like superfamily/Ribonuclease H"/>
    <property type="match status" value="1"/>
</dbReference>
<evidence type="ECO:0000313" key="2">
    <source>
        <dbReference type="EMBL" id="PKA63926.1"/>
    </source>
</evidence>
<dbReference type="InterPro" id="IPR012337">
    <property type="entry name" value="RNaseH-like_sf"/>
</dbReference>
<dbReference type="EMBL" id="KZ451906">
    <property type="protein sequence ID" value="PKA63926.1"/>
    <property type="molecule type" value="Genomic_DNA"/>
</dbReference>
<name>A0A2I0B800_9ASPA</name>
<keyword evidence="3" id="KW-1185">Reference proteome</keyword>
<dbReference type="Proteomes" id="UP000236161">
    <property type="component" value="Unassembled WGS sequence"/>
</dbReference>
<dbReference type="GO" id="GO:0003676">
    <property type="term" value="F:nucleic acid binding"/>
    <property type="evidence" value="ECO:0007669"/>
    <property type="project" value="InterPro"/>
</dbReference>
<evidence type="ECO:0000259" key="1">
    <source>
        <dbReference type="PROSITE" id="PS50994"/>
    </source>
</evidence>
<dbReference type="InterPro" id="IPR001584">
    <property type="entry name" value="Integrase_cat-core"/>
</dbReference>
<dbReference type="GO" id="GO:0015074">
    <property type="term" value="P:DNA integration"/>
    <property type="evidence" value="ECO:0007669"/>
    <property type="project" value="InterPro"/>
</dbReference>
<reference evidence="2 3" key="1">
    <citation type="journal article" date="2017" name="Nature">
        <title>The Apostasia genome and the evolution of orchids.</title>
        <authorList>
            <person name="Zhang G.Q."/>
            <person name="Liu K.W."/>
            <person name="Li Z."/>
            <person name="Lohaus R."/>
            <person name="Hsiao Y.Y."/>
            <person name="Niu S.C."/>
            <person name="Wang J.Y."/>
            <person name="Lin Y.C."/>
            <person name="Xu Q."/>
            <person name="Chen L.J."/>
            <person name="Yoshida K."/>
            <person name="Fujiwara S."/>
            <person name="Wang Z.W."/>
            <person name="Zhang Y.Q."/>
            <person name="Mitsuda N."/>
            <person name="Wang M."/>
            <person name="Liu G.H."/>
            <person name="Pecoraro L."/>
            <person name="Huang H.X."/>
            <person name="Xiao X.J."/>
            <person name="Lin M."/>
            <person name="Wu X.Y."/>
            <person name="Wu W.L."/>
            <person name="Chen Y.Y."/>
            <person name="Chang S.B."/>
            <person name="Sakamoto S."/>
            <person name="Ohme-Takagi M."/>
            <person name="Yagi M."/>
            <person name="Zeng S.J."/>
            <person name="Shen C.Y."/>
            <person name="Yeh C.M."/>
            <person name="Luo Y.B."/>
            <person name="Tsai W.C."/>
            <person name="Van de Peer Y."/>
            <person name="Liu Z.J."/>
        </authorList>
    </citation>
    <scope>NUCLEOTIDE SEQUENCE [LARGE SCALE GENOMIC DNA]</scope>
    <source>
        <strain evidence="3">cv. Shenzhen</strain>
        <tissue evidence="2">Stem</tissue>
    </source>
</reference>
<dbReference type="InterPro" id="IPR036397">
    <property type="entry name" value="RNaseH_sf"/>
</dbReference>
<dbReference type="SUPFAM" id="SSF53098">
    <property type="entry name" value="Ribonuclease H-like"/>
    <property type="match status" value="1"/>
</dbReference>
<protein>
    <recommendedName>
        <fullName evidence="1">Integrase catalytic domain-containing protein</fullName>
    </recommendedName>
</protein>
<dbReference type="PANTHER" id="PTHR45835">
    <property type="entry name" value="YALI0A06105P"/>
    <property type="match status" value="1"/>
</dbReference>
<accession>A0A2I0B800</accession>
<dbReference type="PROSITE" id="PS50994">
    <property type="entry name" value="INTEGRASE"/>
    <property type="match status" value="1"/>
</dbReference>
<feature type="domain" description="Integrase catalytic" evidence="1">
    <location>
        <begin position="1"/>
        <end position="117"/>
    </location>
</feature>
<proteinExistence type="predicted"/>
<dbReference type="OrthoDB" id="777369at2759"/>